<dbReference type="AlphaFoldDB" id="A0A8X6L723"/>
<accession>A0A8X6L723</accession>
<feature type="compositionally biased region" description="Low complexity" evidence="1">
    <location>
        <begin position="281"/>
        <end position="297"/>
    </location>
</feature>
<comment type="caution">
    <text evidence="2">The sequence shown here is derived from an EMBL/GenBank/DDBJ whole genome shotgun (WGS) entry which is preliminary data.</text>
</comment>
<proteinExistence type="predicted"/>
<feature type="non-terminal residue" evidence="2">
    <location>
        <position position="368"/>
    </location>
</feature>
<organism evidence="2 3">
    <name type="scientific">Trichonephila clavata</name>
    <name type="common">Joro spider</name>
    <name type="synonym">Nephila clavata</name>
    <dbReference type="NCBI Taxonomy" id="2740835"/>
    <lineage>
        <taxon>Eukaryota</taxon>
        <taxon>Metazoa</taxon>
        <taxon>Ecdysozoa</taxon>
        <taxon>Arthropoda</taxon>
        <taxon>Chelicerata</taxon>
        <taxon>Arachnida</taxon>
        <taxon>Araneae</taxon>
        <taxon>Araneomorphae</taxon>
        <taxon>Entelegynae</taxon>
        <taxon>Araneoidea</taxon>
        <taxon>Nephilidae</taxon>
        <taxon>Trichonephila</taxon>
    </lineage>
</organism>
<evidence type="ECO:0000313" key="2">
    <source>
        <dbReference type="EMBL" id="GFQ96198.1"/>
    </source>
</evidence>
<sequence>RPAPSPLPVPPSTIPPLPPATSRRPKQQQGFYLRNSLGFQTIPPGAFADRRSIPVSTPLAAAPSSVAPVRMDEAMVLHFEPTRRNAAKAEHLQSLPTTATSTNSVVNRFRITTKRARVTIPKSQVTRVFTSTPSSRQAGLNGGQRSHSPAREVNLAERSFQRSQPLVDARQKENITSTTAKPFRVYYFEPKRKKARKSDLATDSPSGQRNRIATERAQITTSTPTWRARTNPPQRSPRILNNPPRRDPPSTARSVTSSNPPRNTLTNNQDRSRRGRARPLSAQTTSTAATTSSVLSTRPSGRKPWYIPFIRHQPNVRGTVSSVNGQGTTATSSTVRSTRPTLVETFPLPPDDSFEELIFQPLDIRRIH</sequence>
<feature type="compositionally biased region" description="Polar residues" evidence="1">
    <location>
        <begin position="317"/>
        <end position="327"/>
    </location>
</feature>
<dbReference type="OrthoDB" id="6437586at2759"/>
<gene>
    <name evidence="2" type="primary">AVEN_190225_1</name>
    <name evidence="2" type="ORF">TNCT_65331</name>
</gene>
<feature type="region of interest" description="Disordered" evidence="1">
    <location>
        <begin position="129"/>
        <end position="152"/>
    </location>
</feature>
<feature type="compositionally biased region" description="Polar residues" evidence="1">
    <location>
        <begin position="251"/>
        <end position="269"/>
    </location>
</feature>
<feature type="region of interest" description="Disordered" evidence="1">
    <location>
        <begin position="1"/>
        <end position="29"/>
    </location>
</feature>
<feature type="compositionally biased region" description="Low complexity" evidence="1">
    <location>
        <begin position="328"/>
        <end position="338"/>
    </location>
</feature>
<evidence type="ECO:0000256" key="1">
    <source>
        <dbReference type="SAM" id="MobiDB-lite"/>
    </source>
</evidence>
<feature type="compositionally biased region" description="Pro residues" evidence="1">
    <location>
        <begin position="1"/>
        <end position="19"/>
    </location>
</feature>
<protein>
    <submittedName>
        <fullName evidence="2">Uncharacterized protein</fullName>
    </submittedName>
</protein>
<evidence type="ECO:0000313" key="3">
    <source>
        <dbReference type="Proteomes" id="UP000887116"/>
    </source>
</evidence>
<dbReference type="EMBL" id="BMAO01034391">
    <property type="protein sequence ID" value="GFQ96198.1"/>
    <property type="molecule type" value="Genomic_DNA"/>
</dbReference>
<keyword evidence="3" id="KW-1185">Reference proteome</keyword>
<feature type="region of interest" description="Disordered" evidence="1">
    <location>
        <begin position="192"/>
        <end position="302"/>
    </location>
</feature>
<feature type="region of interest" description="Disordered" evidence="1">
    <location>
        <begin position="317"/>
        <end position="338"/>
    </location>
</feature>
<feature type="compositionally biased region" description="Polar residues" evidence="1">
    <location>
        <begin position="201"/>
        <end position="225"/>
    </location>
</feature>
<dbReference type="Proteomes" id="UP000887116">
    <property type="component" value="Unassembled WGS sequence"/>
</dbReference>
<reference evidence="2" key="1">
    <citation type="submission" date="2020-07" db="EMBL/GenBank/DDBJ databases">
        <title>Multicomponent nature underlies the extraordinary mechanical properties of spider dragline silk.</title>
        <authorList>
            <person name="Kono N."/>
            <person name="Nakamura H."/>
            <person name="Mori M."/>
            <person name="Yoshida Y."/>
            <person name="Ohtoshi R."/>
            <person name="Malay A.D."/>
            <person name="Moran D.A.P."/>
            <person name="Tomita M."/>
            <person name="Numata K."/>
            <person name="Arakawa K."/>
        </authorList>
    </citation>
    <scope>NUCLEOTIDE SEQUENCE</scope>
</reference>
<feature type="compositionally biased region" description="Polar residues" evidence="1">
    <location>
        <begin position="129"/>
        <end position="147"/>
    </location>
</feature>
<name>A0A8X6L723_TRICU</name>